<evidence type="ECO:0000256" key="2">
    <source>
        <dbReference type="ARBA" id="ARBA00005811"/>
    </source>
</evidence>
<evidence type="ECO:0000256" key="7">
    <source>
        <dbReference type="ARBA" id="ARBA00022927"/>
    </source>
</evidence>
<sequence length="145" mass="15603">MGMSAPQGGGKRGGVAPSMNVTPLVDVVLVLLIIFMVVTPLLAKQFWLNLPKKDDTTKLEPPPDDASKPVVLTVDQRGVIRINQAEVQRAELKERLARIFAARSDNVLYFDADDEAAYAVAVEAMDAARMGGAKTIAVLTEKAGR</sequence>
<dbReference type="OrthoDB" id="5514384at2"/>
<dbReference type="InterPro" id="IPR003400">
    <property type="entry name" value="ExbD"/>
</dbReference>
<organism evidence="12 13">
    <name type="scientific">Sorangium cellulosum</name>
    <name type="common">Polyangium cellulosum</name>
    <dbReference type="NCBI Taxonomy" id="56"/>
    <lineage>
        <taxon>Bacteria</taxon>
        <taxon>Pseudomonadati</taxon>
        <taxon>Myxococcota</taxon>
        <taxon>Polyangia</taxon>
        <taxon>Polyangiales</taxon>
        <taxon>Polyangiaceae</taxon>
        <taxon>Sorangium</taxon>
    </lineage>
</organism>
<gene>
    <name evidence="12" type="primary">exbD</name>
    <name evidence="12" type="ORF">SOCE26_062650</name>
</gene>
<feature type="transmembrane region" description="Helical" evidence="11">
    <location>
        <begin position="24"/>
        <end position="43"/>
    </location>
</feature>
<evidence type="ECO:0000313" key="13">
    <source>
        <dbReference type="Proteomes" id="UP000238348"/>
    </source>
</evidence>
<accession>A0A2L0EZP8</accession>
<keyword evidence="9 11" id="KW-0472">Membrane</keyword>
<evidence type="ECO:0000256" key="5">
    <source>
        <dbReference type="ARBA" id="ARBA00022519"/>
    </source>
</evidence>
<comment type="similarity">
    <text evidence="2 10">Belongs to the ExbD/TolR family.</text>
</comment>
<dbReference type="GO" id="GO:0015031">
    <property type="term" value="P:protein transport"/>
    <property type="evidence" value="ECO:0007669"/>
    <property type="project" value="UniProtKB-KW"/>
</dbReference>
<evidence type="ECO:0000256" key="3">
    <source>
        <dbReference type="ARBA" id="ARBA00022448"/>
    </source>
</evidence>
<keyword evidence="3 10" id="KW-0813">Transport</keyword>
<dbReference type="Proteomes" id="UP000238348">
    <property type="component" value="Chromosome"/>
</dbReference>
<keyword evidence="5" id="KW-0997">Cell inner membrane</keyword>
<proteinExistence type="inferred from homology"/>
<keyword evidence="7 10" id="KW-0653">Protein transport</keyword>
<dbReference type="RefSeq" id="WP_104983267.1">
    <property type="nucleotide sequence ID" value="NZ_CP012673.1"/>
</dbReference>
<dbReference type="PANTHER" id="PTHR30558">
    <property type="entry name" value="EXBD MEMBRANE COMPONENT OF PMF-DRIVEN MACROMOLECULE IMPORT SYSTEM"/>
    <property type="match status" value="1"/>
</dbReference>
<dbReference type="Pfam" id="PF02472">
    <property type="entry name" value="ExbD"/>
    <property type="match status" value="1"/>
</dbReference>
<keyword evidence="4" id="KW-1003">Cell membrane</keyword>
<protein>
    <submittedName>
        <fullName evidence="12">Biopolymer transporter ExbD</fullName>
    </submittedName>
</protein>
<dbReference type="PANTHER" id="PTHR30558:SF12">
    <property type="entry name" value="BIOPOLYMER TRANSPORT PROTEIN EXBD"/>
    <property type="match status" value="1"/>
</dbReference>
<reference evidence="12 13" key="1">
    <citation type="submission" date="2015-09" db="EMBL/GenBank/DDBJ databases">
        <title>Sorangium comparison.</title>
        <authorList>
            <person name="Zaburannyi N."/>
            <person name="Bunk B."/>
            <person name="Overmann J."/>
            <person name="Mueller R."/>
        </authorList>
    </citation>
    <scope>NUCLEOTIDE SEQUENCE [LARGE SCALE GENOMIC DNA]</scope>
    <source>
        <strain evidence="12 13">So ce26</strain>
    </source>
</reference>
<dbReference type="AlphaFoldDB" id="A0A2L0EZP8"/>
<evidence type="ECO:0000256" key="6">
    <source>
        <dbReference type="ARBA" id="ARBA00022692"/>
    </source>
</evidence>
<evidence type="ECO:0000256" key="11">
    <source>
        <dbReference type="SAM" id="Phobius"/>
    </source>
</evidence>
<evidence type="ECO:0000313" key="12">
    <source>
        <dbReference type="EMBL" id="AUX44797.1"/>
    </source>
</evidence>
<evidence type="ECO:0000256" key="9">
    <source>
        <dbReference type="ARBA" id="ARBA00023136"/>
    </source>
</evidence>
<evidence type="ECO:0000256" key="4">
    <source>
        <dbReference type="ARBA" id="ARBA00022475"/>
    </source>
</evidence>
<dbReference type="EMBL" id="CP012673">
    <property type="protein sequence ID" value="AUX44797.1"/>
    <property type="molecule type" value="Genomic_DNA"/>
</dbReference>
<name>A0A2L0EZP8_SORCE</name>
<dbReference type="Gene3D" id="3.30.420.270">
    <property type="match status" value="1"/>
</dbReference>
<comment type="subcellular location">
    <subcellularLocation>
        <location evidence="1">Cell inner membrane</location>
        <topology evidence="1">Single-pass type II membrane protein</topology>
    </subcellularLocation>
    <subcellularLocation>
        <location evidence="10">Cell membrane</location>
        <topology evidence="10">Single-pass type II membrane protein</topology>
    </subcellularLocation>
</comment>
<evidence type="ECO:0000256" key="8">
    <source>
        <dbReference type="ARBA" id="ARBA00022989"/>
    </source>
</evidence>
<keyword evidence="8 11" id="KW-1133">Transmembrane helix</keyword>
<dbReference type="GO" id="GO:0005886">
    <property type="term" value="C:plasma membrane"/>
    <property type="evidence" value="ECO:0007669"/>
    <property type="project" value="UniProtKB-SubCell"/>
</dbReference>
<keyword evidence="6 10" id="KW-0812">Transmembrane</keyword>
<evidence type="ECO:0000256" key="1">
    <source>
        <dbReference type="ARBA" id="ARBA00004249"/>
    </source>
</evidence>
<dbReference type="GO" id="GO:0022857">
    <property type="term" value="F:transmembrane transporter activity"/>
    <property type="evidence" value="ECO:0007669"/>
    <property type="project" value="InterPro"/>
</dbReference>
<evidence type="ECO:0000256" key="10">
    <source>
        <dbReference type="RuleBase" id="RU003879"/>
    </source>
</evidence>